<protein>
    <submittedName>
        <fullName evidence="1">Uncharacterized protein</fullName>
    </submittedName>
</protein>
<dbReference type="RefSeq" id="WP_093244376.1">
    <property type="nucleotide sequence ID" value="NZ_FNQF01000007.1"/>
</dbReference>
<dbReference type="AlphaFoldDB" id="A0A1H4C182"/>
<evidence type="ECO:0000313" key="1">
    <source>
        <dbReference type="EMBL" id="SEA54094.1"/>
    </source>
</evidence>
<organism evidence="1 2">
    <name type="scientific">Psychroflexus halocasei</name>
    <dbReference type="NCBI Taxonomy" id="908615"/>
    <lineage>
        <taxon>Bacteria</taxon>
        <taxon>Pseudomonadati</taxon>
        <taxon>Bacteroidota</taxon>
        <taxon>Flavobacteriia</taxon>
        <taxon>Flavobacteriales</taxon>
        <taxon>Flavobacteriaceae</taxon>
        <taxon>Psychroflexus</taxon>
    </lineage>
</organism>
<sequence>MAKQSGIIKLEGTIGGISFYKSSEGYFAREKGGVDANRIANDPAFQRTRENGQEFGRAGKSGRVIRSCFRLLLQNTRDKRVASRLTGRLLSIIKTDDVNMRGVRTVQDGQMQLLQGFEFNKNARFSMLFNVSYQVSIDAATGEVDMSYSDYKPINMIDAPQGTTHFKISFGAGAIDFENESSEFEMAETPIIAYDDVEAAADSLTANLSANSGFPIIAVLGISFYQEVNGTTYPLKNGAYNALSVVKVNQA</sequence>
<name>A0A1H4C182_9FLAO</name>
<reference evidence="1 2" key="1">
    <citation type="submission" date="2016-10" db="EMBL/GenBank/DDBJ databases">
        <authorList>
            <person name="de Groot N.N."/>
        </authorList>
    </citation>
    <scope>NUCLEOTIDE SEQUENCE [LARGE SCALE GENOMIC DNA]</scope>
    <source>
        <strain evidence="1 2">DSM 23581</strain>
    </source>
</reference>
<evidence type="ECO:0000313" key="2">
    <source>
        <dbReference type="Proteomes" id="UP000198820"/>
    </source>
</evidence>
<dbReference type="Proteomes" id="UP000198820">
    <property type="component" value="Unassembled WGS sequence"/>
</dbReference>
<keyword evidence="2" id="KW-1185">Reference proteome</keyword>
<dbReference type="STRING" id="908615.SAMN05421540_1074"/>
<accession>A0A1H4C182</accession>
<gene>
    <name evidence="1" type="ORF">SAMN05421540_1074</name>
</gene>
<dbReference type="EMBL" id="FNQF01000007">
    <property type="protein sequence ID" value="SEA54094.1"/>
    <property type="molecule type" value="Genomic_DNA"/>
</dbReference>
<proteinExistence type="predicted"/>